<protein>
    <recommendedName>
        <fullName evidence="6">Transmembrane protein</fullName>
    </recommendedName>
</protein>
<dbReference type="EMBL" id="JAPFFF010000003">
    <property type="protein sequence ID" value="KAK8894147.1"/>
    <property type="molecule type" value="Genomic_DNA"/>
</dbReference>
<keyword evidence="2" id="KW-0812">Transmembrane</keyword>
<feature type="chain" id="PRO_5046853357" description="Transmembrane protein" evidence="3">
    <location>
        <begin position="19"/>
        <end position="526"/>
    </location>
</feature>
<accession>A0ABR2KT88</accession>
<evidence type="ECO:0000313" key="5">
    <source>
        <dbReference type="Proteomes" id="UP001470230"/>
    </source>
</evidence>
<sequence>MFFLFDLIFLSLSNQCRHHVFPRLGQPNNETLYVDEGEHICINSTGNYLNVLFHNSLLSVRYFTSPKSTTIESKSINDNVQSPLNKNLVEAGKFEFPAEKGGVSFSKNVYGSVDILALVPGNVTISTFVFPNECTYGCYVSTESSLDLHVADVFGSFPGDSNNQGKTDQSFCVWYPENEYNLQTSVVPSQDNQIMVCQSQASCETPISRTQQFAEISGNKFIKVIPADKDFWSSLNLLLSTDNPSNFFQISGSIKKDDTAVPLALSIKKLEDHEEKEDDEKEQINPKDNENDDDGKENINDKANDQDDEVNRALNNNHDSDNLKKSNKHHHKRGRRSNSDSYSTLVVILTAFVCIFLIICVAVYLFSQNGPCSKHRSLANDHSEERLLPNGQQGFFPGFAVPWGQHPPGQGFFTGVFPAFAPTPGQPQSSQQQMQYLISPGSSFQTVPNSNPQDNQNNEKDDNNTNQQPQMQFQQPVVYMVPPQYQQQFLQQQQQYMQQFQQNQPPQQQNQLSQQQNQPSQQNKEN</sequence>
<feature type="region of interest" description="Disordered" evidence="1">
    <location>
        <begin position="490"/>
        <end position="526"/>
    </location>
</feature>
<feature type="region of interest" description="Disordered" evidence="1">
    <location>
        <begin position="271"/>
        <end position="338"/>
    </location>
</feature>
<organism evidence="4 5">
    <name type="scientific">Tritrichomonas musculus</name>
    <dbReference type="NCBI Taxonomy" id="1915356"/>
    <lineage>
        <taxon>Eukaryota</taxon>
        <taxon>Metamonada</taxon>
        <taxon>Parabasalia</taxon>
        <taxon>Tritrichomonadida</taxon>
        <taxon>Tritrichomonadidae</taxon>
        <taxon>Tritrichomonas</taxon>
    </lineage>
</organism>
<feature type="region of interest" description="Disordered" evidence="1">
    <location>
        <begin position="441"/>
        <end position="468"/>
    </location>
</feature>
<evidence type="ECO:0000256" key="2">
    <source>
        <dbReference type="SAM" id="Phobius"/>
    </source>
</evidence>
<dbReference type="Proteomes" id="UP001470230">
    <property type="component" value="Unassembled WGS sequence"/>
</dbReference>
<reference evidence="4 5" key="1">
    <citation type="submission" date="2024-04" db="EMBL/GenBank/DDBJ databases">
        <title>Tritrichomonas musculus Genome.</title>
        <authorList>
            <person name="Alves-Ferreira E."/>
            <person name="Grigg M."/>
            <person name="Lorenzi H."/>
            <person name="Galac M."/>
        </authorList>
    </citation>
    <scope>NUCLEOTIDE SEQUENCE [LARGE SCALE GENOMIC DNA]</scope>
    <source>
        <strain evidence="4 5">EAF2021</strain>
    </source>
</reference>
<evidence type="ECO:0000256" key="3">
    <source>
        <dbReference type="SAM" id="SignalP"/>
    </source>
</evidence>
<feature type="transmembrane region" description="Helical" evidence="2">
    <location>
        <begin position="342"/>
        <end position="366"/>
    </location>
</feature>
<keyword evidence="2" id="KW-1133">Transmembrane helix</keyword>
<evidence type="ECO:0008006" key="6">
    <source>
        <dbReference type="Google" id="ProtNLM"/>
    </source>
</evidence>
<feature type="compositionally biased region" description="Polar residues" evidence="1">
    <location>
        <begin position="441"/>
        <end position="450"/>
    </location>
</feature>
<evidence type="ECO:0000256" key="1">
    <source>
        <dbReference type="SAM" id="MobiDB-lite"/>
    </source>
</evidence>
<proteinExistence type="predicted"/>
<feature type="compositionally biased region" description="Basic and acidic residues" evidence="1">
    <location>
        <begin position="296"/>
        <end position="311"/>
    </location>
</feature>
<name>A0ABR2KT88_9EUKA</name>
<keyword evidence="2" id="KW-0472">Membrane</keyword>
<keyword evidence="3" id="KW-0732">Signal</keyword>
<evidence type="ECO:0000313" key="4">
    <source>
        <dbReference type="EMBL" id="KAK8894147.1"/>
    </source>
</evidence>
<feature type="compositionally biased region" description="Basic residues" evidence="1">
    <location>
        <begin position="325"/>
        <end position="336"/>
    </location>
</feature>
<gene>
    <name evidence="4" type="ORF">M9Y10_022580</name>
</gene>
<keyword evidence="5" id="KW-1185">Reference proteome</keyword>
<comment type="caution">
    <text evidence="4">The sequence shown here is derived from an EMBL/GenBank/DDBJ whole genome shotgun (WGS) entry which is preliminary data.</text>
</comment>
<feature type="signal peptide" evidence="3">
    <location>
        <begin position="1"/>
        <end position="18"/>
    </location>
</feature>